<gene>
    <name evidence="2" type="ORF">NDI89_09505</name>
</gene>
<feature type="transmembrane region" description="Helical" evidence="1">
    <location>
        <begin position="78"/>
        <end position="96"/>
    </location>
</feature>
<accession>A0A9Q4L4K2</accession>
<dbReference type="AlphaFoldDB" id="A0A9Q4L4K2"/>
<organism evidence="2 3">
    <name type="scientific">Natrinema salsiterrestre</name>
    <dbReference type="NCBI Taxonomy" id="2950540"/>
    <lineage>
        <taxon>Archaea</taxon>
        <taxon>Methanobacteriati</taxon>
        <taxon>Methanobacteriota</taxon>
        <taxon>Stenosarchaea group</taxon>
        <taxon>Halobacteria</taxon>
        <taxon>Halobacteriales</taxon>
        <taxon>Natrialbaceae</taxon>
        <taxon>Natrinema</taxon>
    </lineage>
</organism>
<evidence type="ECO:0000313" key="2">
    <source>
        <dbReference type="EMBL" id="MDF9745820.1"/>
    </source>
</evidence>
<dbReference type="RefSeq" id="WP_277521321.1">
    <property type="nucleotide sequence ID" value="NZ_JAMQOT010000003.1"/>
</dbReference>
<evidence type="ECO:0000256" key="1">
    <source>
        <dbReference type="SAM" id="Phobius"/>
    </source>
</evidence>
<dbReference type="Pfam" id="PF12650">
    <property type="entry name" value="DUF3784"/>
    <property type="match status" value="1"/>
</dbReference>
<evidence type="ECO:0000313" key="3">
    <source>
        <dbReference type="Proteomes" id="UP001154061"/>
    </source>
</evidence>
<dbReference type="InterPro" id="IPR017259">
    <property type="entry name" value="UCP037672"/>
</dbReference>
<sequence>MASGTVVSLIGTAVFVGTLGILIKYFGMVRLIAGYDPDRVADEEGLADFVGTNTLYVAVLISVVALVEYTGLFDGSDAIWIVFVVGVSGLAARLILGARRYEEPASTRR</sequence>
<keyword evidence="3" id="KW-1185">Reference proteome</keyword>
<feature type="transmembrane region" description="Helical" evidence="1">
    <location>
        <begin position="46"/>
        <end position="66"/>
    </location>
</feature>
<name>A0A9Q4L4K2_9EURY</name>
<keyword evidence="1" id="KW-1133">Transmembrane helix</keyword>
<dbReference type="Proteomes" id="UP001154061">
    <property type="component" value="Unassembled WGS sequence"/>
</dbReference>
<reference evidence="2" key="1">
    <citation type="submission" date="2022-06" db="EMBL/GenBank/DDBJ databases">
        <title>Natrinema sp. a new haloarchaeum isolate from saline soil.</title>
        <authorList>
            <person name="Strakova D."/>
            <person name="Galisteo C."/>
            <person name="Sanchez-Porro C."/>
            <person name="Ventosa A."/>
        </authorList>
    </citation>
    <scope>NUCLEOTIDE SEQUENCE</scope>
    <source>
        <strain evidence="2">S1CR25-10</strain>
    </source>
</reference>
<comment type="caution">
    <text evidence="2">The sequence shown here is derived from an EMBL/GenBank/DDBJ whole genome shotgun (WGS) entry which is preliminary data.</text>
</comment>
<proteinExistence type="predicted"/>
<dbReference type="EMBL" id="JAMQOT010000003">
    <property type="protein sequence ID" value="MDF9745820.1"/>
    <property type="molecule type" value="Genomic_DNA"/>
</dbReference>
<keyword evidence="1" id="KW-0812">Transmembrane</keyword>
<keyword evidence="1" id="KW-0472">Membrane</keyword>
<protein>
    <submittedName>
        <fullName evidence="2">DUF3784 domain-containing protein</fullName>
    </submittedName>
</protein>
<feature type="transmembrane region" description="Helical" evidence="1">
    <location>
        <begin position="6"/>
        <end position="26"/>
    </location>
</feature>